<evidence type="ECO:0000313" key="1">
    <source>
        <dbReference type="EMBL" id="MPC78596.1"/>
    </source>
</evidence>
<keyword evidence="2" id="KW-1185">Reference proteome</keyword>
<protein>
    <submittedName>
        <fullName evidence="1">Uncharacterized protein</fullName>
    </submittedName>
</protein>
<sequence>MLGLFCSAKHGVLGRVTARVCRGGFGTYRNDASRGKNSTCHHSSVPRLRMRVHAREQLDEVIFGKVCSCSKEEIPHELQSLQLSCLIKIPAAVALIAIRQVLREH</sequence>
<organism evidence="1 2">
    <name type="scientific">Portunus trituberculatus</name>
    <name type="common">Swimming crab</name>
    <name type="synonym">Neptunus trituberculatus</name>
    <dbReference type="NCBI Taxonomy" id="210409"/>
    <lineage>
        <taxon>Eukaryota</taxon>
        <taxon>Metazoa</taxon>
        <taxon>Ecdysozoa</taxon>
        <taxon>Arthropoda</taxon>
        <taxon>Crustacea</taxon>
        <taxon>Multicrustacea</taxon>
        <taxon>Malacostraca</taxon>
        <taxon>Eumalacostraca</taxon>
        <taxon>Eucarida</taxon>
        <taxon>Decapoda</taxon>
        <taxon>Pleocyemata</taxon>
        <taxon>Brachyura</taxon>
        <taxon>Eubrachyura</taxon>
        <taxon>Portunoidea</taxon>
        <taxon>Portunidae</taxon>
        <taxon>Portuninae</taxon>
        <taxon>Portunus</taxon>
    </lineage>
</organism>
<dbReference type="EMBL" id="VSRR010048846">
    <property type="protein sequence ID" value="MPC78596.1"/>
    <property type="molecule type" value="Genomic_DNA"/>
</dbReference>
<evidence type="ECO:0000313" key="2">
    <source>
        <dbReference type="Proteomes" id="UP000324222"/>
    </source>
</evidence>
<name>A0A5B7I9M0_PORTR</name>
<comment type="caution">
    <text evidence="1">The sequence shown here is derived from an EMBL/GenBank/DDBJ whole genome shotgun (WGS) entry which is preliminary data.</text>
</comment>
<reference evidence="1 2" key="1">
    <citation type="submission" date="2019-05" db="EMBL/GenBank/DDBJ databases">
        <title>Another draft genome of Portunus trituberculatus and its Hox gene families provides insights of decapod evolution.</title>
        <authorList>
            <person name="Jeong J.-H."/>
            <person name="Song I."/>
            <person name="Kim S."/>
            <person name="Choi T."/>
            <person name="Kim D."/>
            <person name="Ryu S."/>
            <person name="Kim W."/>
        </authorList>
    </citation>
    <scope>NUCLEOTIDE SEQUENCE [LARGE SCALE GENOMIC DNA]</scope>
    <source>
        <tissue evidence="1">Muscle</tissue>
    </source>
</reference>
<gene>
    <name evidence="1" type="ORF">E2C01_073087</name>
</gene>
<accession>A0A5B7I9M0</accession>
<dbReference type="AlphaFoldDB" id="A0A5B7I9M0"/>
<dbReference type="Proteomes" id="UP000324222">
    <property type="component" value="Unassembled WGS sequence"/>
</dbReference>
<proteinExistence type="predicted"/>